<dbReference type="RefSeq" id="XP_018000125.1">
    <property type="nucleotide sequence ID" value="XM_018140184.1"/>
</dbReference>
<dbReference type="InterPro" id="IPR036866">
    <property type="entry name" value="RibonucZ/Hydroxyglut_hydro"/>
</dbReference>
<dbReference type="GeneID" id="28732064"/>
<dbReference type="SMART" id="SM00849">
    <property type="entry name" value="Lactamase_B"/>
    <property type="match status" value="1"/>
</dbReference>
<reference evidence="3 4" key="1">
    <citation type="submission" date="2015-06" db="EMBL/GenBank/DDBJ databases">
        <title>Draft genome of the ant-associated black yeast Phialophora attae CBS 131958.</title>
        <authorList>
            <person name="Moreno L.F."/>
            <person name="Stielow B.J."/>
            <person name="de Hoog S."/>
            <person name="Vicente V.A."/>
            <person name="Weiss V.A."/>
            <person name="de Vries M."/>
            <person name="Cruz L.M."/>
            <person name="Souza E.M."/>
        </authorList>
    </citation>
    <scope>NUCLEOTIDE SEQUENCE [LARGE SCALE GENOMIC DNA]</scope>
    <source>
        <strain evidence="3 4">CBS 131958</strain>
    </source>
</reference>
<evidence type="ECO:0000313" key="4">
    <source>
        <dbReference type="Proteomes" id="UP000038010"/>
    </source>
</evidence>
<sequence>MRFLTALATLAFATAKPIMANPTWTDTPSNPSTILSHKGLTVSVYHLPPHPVSYQSTTNLTFSPTAFTLIHDATSAILIDSPATLAQGHELAAWIKSTIPGKKLRGVMVTHGHGDHFFASPQVLSEVGDGSSKIYVDGKVLEHMRQQYEPEFYGSFWGSLFPGGQIDTSTNITDEVVSLLDDADPKVLLDSGTEIKVVNVGQGDTHNSTVIHVPSLDLVVGGDVVYGSCHQLLVEDATPELRQAWRDSLEEVHKLKPTVVVPSHMLPDEDYGVEHVAETRRYIDTWEKARAKSESWEELEGGMKEAFPGRSGSFILRWSSQAPFGADF</sequence>
<dbReference type="InterPro" id="IPR001279">
    <property type="entry name" value="Metallo-B-lactamas"/>
</dbReference>
<evidence type="ECO:0000313" key="3">
    <source>
        <dbReference type="EMBL" id="KPI40162.1"/>
    </source>
</evidence>
<accession>A0A0N1HB15</accession>
<dbReference type="VEuPathDB" id="FungiDB:AB675_11347"/>
<dbReference type="PANTHER" id="PTHR42951:SF14">
    <property type="entry name" value="METALLO-BETA-LACTAMASE SUPERFAMILY PROTEIN"/>
    <property type="match status" value="1"/>
</dbReference>
<keyword evidence="1" id="KW-0732">Signal</keyword>
<keyword evidence="4" id="KW-1185">Reference proteome</keyword>
<dbReference type="Proteomes" id="UP000038010">
    <property type="component" value="Unassembled WGS sequence"/>
</dbReference>
<dbReference type="SUPFAM" id="SSF56281">
    <property type="entry name" value="Metallo-hydrolase/oxidoreductase"/>
    <property type="match status" value="1"/>
</dbReference>
<evidence type="ECO:0000256" key="1">
    <source>
        <dbReference type="SAM" id="SignalP"/>
    </source>
</evidence>
<comment type="caution">
    <text evidence="3">The sequence shown here is derived from an EMBL/GenBank/DDBJ whole genome shotgun (WGS) entry which is preliminary data.</text>
</comment>
<dbReference type="OrthoDB" id="536211at2759"/>
<dbReference type="CDD" id="cd07739">
    <property type="entry name" value="metallo-hydrolase-like_MBL-fold"/>
    <property type="match status" value="1"/>
</dbReference>
<evidence type="ECO:0000259" key="2">
    <source>
        <dbReference type="SMART" id="SM00849"/>
    </source>
</evidence>
<feature type="domain" description="Metallo-beta-lactamase" evidence="2">
    <location>
        <begin position="64"/>
        <end position="264"/>
    </location>
</feature>
<dbReference type="Pfam" id="PF00753">
    <property type="entry name" value="Lactamase_B"/>
    <property type="match status" value="1"/>
</dbReference>
<proteinExistence type="predicted"/>
<gene>
    <name evidence="3" type="ORF">AB675_11347</name>
</gene>
<feature type="chain" id="PRO_5005873152" description="Metallo-beta-lactamase domain-containing protein" evidence="1">
    <location>
        <begin position="21"/>
        <end position="328"/>
    </location>
</feature>
<dbReference type="STRING" id="1664694.A0A0N1HB15"/>
<name>A0A0N1HB15_9EURO</name>
<organism evidence="3 4">
    <name type="scientific">Cyphellophora attinorum</name>
    <dbReference type="NCBI Taxonomy" id="1664694"/>
    <lineage>
        <taxon>Eukaryota</taxon>
        <taxon>Fungi</taxon>
        <taxon>Dikarya</taxon>
        <taxon>Ascomycota</taxon>
        <taxon>Pezizomycotina</taxon>
        <taxon>Eurotiomycetes</taxon>
        <taxon>Chaetothyriomycetidae</taxon>
        <taxon>Chaetothyriales</taxon>
        <taxon>Cyphellophoraceae</taxon>
        <taxon>Cyphellophora</taxon>
    </lineage>
</organism>
<dbReference type="AlphaFoldDB" id="A0A0N1HB15"/>
<dbReference type="EMBL" id="LFJN01000013">
    <property type="protein sequence ID" value="KPI40162.1"/>
    <property type="molecule type" value="Genomic_DNA"/>
</dbReference>
<dbReference type="Gene3D" id="3.60.15.10">
    <property type="entry name" value="Ribonuclease Z/Hydroxyacylglutathione hydrolase-like"/>
    <property type="match status" value="1"/>
</dbReference>
<dbReference type="InterPro" id="IPR050855">
    <property type="entry name" value="NDM-1-like"/>
</dbReference>
<dbReference type="PANTHER" id="PTHR42951">
    <property type="entry name" value="METALLO-BETA-LACTAMASE DOMAIN-CONTAINING"/>
    <property type="match status" value="1"/>
</dbReference>
<protein>
    <recommendedName>
        <fullName evidence="2">Metallo-beta-lactamase domain-containing protein</fullName>
    </recommendedName>
</protein>
<feature type="signal peptide" evidence="1">
    <location>
        <begin position="1"/>
        <end position="20"/>
    </location>
</feature>